<sequence length="24" mass="2877">MHNGAWLVSYQGFEHLTPPHFRDH</sequence>
<accession>A0A0E9RSZ3</accession>
<name>A0A0E9RSZ3_ANGAN</name>
<evidence type="ECO:0000313" key="1">
    <source>
        <dbReference type="EMBL" id="JAH32264.1"/>
    </source>
</evidence>
<reference evidence="1" key="2">
    <citation type="journal article" date="2015" name="Fish Shellfish Immunol.">
        <title>Early steps in the European eel (Anguilla anguilla)-Vibrio vulnificus interaction in the gills: Role of the RtxA13 toxin.</title>
        <authorList>
            <person name="Callol A."/>
            <person name="Pajuelo D."/>
            <person name="Ebbesson L."/>
            <person name="Teles M."/>
            <person name="MacKenzie S."/>
            <person name="Amaro C."/>
        </authorList>
    </citation>
    <scope>NUCLEOTIDE SEQUENCE</scope>
</reference>
<proteinExistence type="predicted"/>
<dbReference type="AlphaFoldDB" id="A0A0E9RSZ3"/>
<organism evidence="1">
    <name type="scientific">Anguilla anguilla</name>
    <name type="common">European freshwater eel</name>
    <name type="synonym">Muraena anguilla</name>
    <dbReference type="NCBI Taxonomy" id="7936"/>
    <lineage>
        <taxon>Eukaryota</taxon>
        <taxon>Metazoa</taxon>
        <taxon>Chordata</taxon>
        <taxon>Craniata</taxon>
        <taxon>Vertebrata</taxon>
        <taxon>Euteleostomi</taxon>
        <taxon>Actinopterygii</taxon>
        <taxon>Neopterygii</taxon>
        <taxon>Teleostei</taxon>
        <taxon>Anguilliformes</taxon>
        <taxon>Anguillidae</taxon>
        <taxon>Anguilla</taxon>
    </lineage>
</organism>
<dbReference type="EMBL" id="GBXM01076313">
    <property type="protein sequence ID" value="JAH32264.1"/>
    <property type="molecule type" value="Transcribed_RNA"/>
</dbReference>
<protein>
    <submittedName>
        <fullName evidence="1">Uncharacterized protein</fullName>
    </submittedName>
</protein>
<reference evidence="1" key="1">
    <citation type="submission" date="2014-11" db="EMBL/GenBank/DDBJ databases">
        <authorList>
            <person name="Amaro Gonzalez C."/>
        </authorList>
    </citation>
    <scope>NUCLEOTIDE SEQUENCE</scope>
</reference>